<dbReference type="EMBL" id="JACHXY010000003">
    <property type="protein sequence ID" value="MBB3158776.1"/>
    <property type="molecule type" value="Genomic_DNA"/>
</dbReference>
<feature type="region of interest" description="Disordered" evidence="1">
    <location>
        <begin position="1"/>
        <end position="30"/>
    </location>
</feature>
<sequence>MDFFPADAPGDDENPFDQVDERTPSFEPPRDELPALFAVSEVIGRGDDVVVALTGVRVYSDGVELLVDRHLRRGGRDPREWQLAQMDFSGHWGSAMNGRDRLRWGLVLGDGERLFTDGRFGIPGAETPEGHTVRVTGGGGSGGAESSTMHDGLWLWPLPPEGPLELVLQWPAFGIGESRVIVDGGQLRALAASVEPLWG</sequence>
<gene>
    <name evidence="2" type="ORF">FHS07_002494</name>
</gene>
<protein>
    <submittedName>
        <fullName evidence="2">Uncharacterized protein</fullName>
    </submittedName>
</protein>
<name>A0A7W5CJD2_9MICO</name>
<feature type="compositionally biased region" description="Basic and acidic residues" evidence="1">
    <location>
        <begin position="19"/>
        <end position="30"/>
    </location>
</feature>
<comment type="caution">
    <text evidence="2">The sequence shown here is derived from an EMBL/GenBank/DDBJ whole genome shotgun (WGS) entry which is preliminary data.</text>
</comment>
<evidence type="ECO:0000313" key="2">
    <source>
        <dbReference type="EMBL" id="MBB3158776.1"/>
    </source>
</evidence>
<proteinExistence type="predicted"/>
<dbReference type="RefSeq" id="WP_183420198.1">
    <property type="nucleotide sequence ID" value="NZ_JACHXY010000003.1"/>
</dbReference>
<accession>A0A7W5CJD2</accession>
<dbReference type="Proteomes" id="UP000543579">
    <property type="component" value="Unassembled WGS sequence"/>
</dbReference>
<organism evidence="2 3">
    <name type="scientific">Microbacterium proteolyticum</name>
    <dbReference type="NCBI Taxonomy" id="1572644"/>
    <lineage>
        <taxon>Bacteria</taxon>
        <taxon>Bacillati</taxon>
        <taxon>Actinomycetota</taxon>
        <taxon>Actinomycetes</taxon>
        <taxon>Micrococcales</taxon>
        <taxon>Microbacteriaceae</taxon>
        <taxon>Microbacterium</taxon>
    </lineage>
</organism>
<dbReference type="AlphaFoldDB" id="A0A7W5CJD2"/>
<reference evidence="2 3" key="1">
    <citation type="submission" date="2020-08" db="EMBL/GenBank/DDBJ databases">
        <title>Genomic Encyclopedia of Type Strains, Phase III (KMG-III): the genomes of soil and plant-associated and newly described type strains.</title>
        <authorList>
            <person name="Whitman W."/>
        </authorList>
    </citation>
    <scope>NUCLEOTIDE SEQUENCE [LARGE SCALE GENOMIC DNA]</scope>
    <source>
        <strain evidence="2 3">CECT 8356</strain>
    </source>
</reference>
<evidence type="ECO:0000256" key="1">
    <source>
        <dbReference type="SAM" id="MobiDB-lite"/>
    </source>
</evidence>
<evidence type="ECO:0000313" key="3">
    <source>
        <dbReference type="Proteomes" id="UP000543579"/>
    </source>
</evidence>